<keyword evidence="4 8" id="KW-0812">Transmembrane</keyword>
<evidence type="ECO:0000256" key="1">
    <source>
        <dbReference type="ARBA" id="ARBA00004651"/>
    </source>
</evidence>
<dbReference type="GO" id="GO:0005886">
    <property type="term" value="C:plasma membrane"/>
    <property type="evidence" value="ECO:0007669"/>
    <property type="project" value="UniProtKB-SubCell"/>
</dbReference>
<keyword evidence="11" id="KW-1185">Reference proteome</keyword>
<proteinExistence type="predicted"/>
<dbReference type="CDD" id="cd17332">
    <property type="entry name" value="MFS_MelB_like"/>
    <property type="match status" value="1"/>
</dbReference>
<evidence type="ECO:0000256" key="3">
    <source>
        <dbReference type="ARBA" id="ARBA00022475"/>
    </source>
</evidence>
<feature type="transmembrane region" description="Helical" evidence="8">
    <location>
        <begin position="157"/>
        <end position="180"/>
    </location>
</feature>
<dbReference type="RefSeq" id="WP_144568403.1">
    <property type="nucleotide sequence ID" value="NZ_VIVN01000025.1"/>
</dbReference>
<dbReference type="GO" id="GO:0015293">
    <property type="term" value="F:symporter activity"/>
    <property type="evidence" value="ECO:0007669"/>
    <property type="project" value="UniProtKB-KW"/>
</dbReference>
<evidence type="ECO:0000313" key="10">
    <source>
        <dbReference type="EMBL" id="TWD89667.1"/>
    </source>
</evidence>
<keyword evidence="3" id="KW-1003">Cell membrane</keyword>
<keyword evidence="2" id="KW-0813">Transport</keyword>
<dbReference type="GO" id="GO:0006814">
    <property type="term" value="P:sodium ion transport"/>
    <property type="evidence" value="ECO:0007669"/>
    <property type="project" value="InterPro"/>
</dbReference>
<feature type="transmembrane region" description="Helical" evidence="8">
    <location>
        <begin position="304"/>
        <end position="322"/>
    </location>
</feature>
<feature type="transmembrane region" description="Helical" evidence="8">
    <location>
        <begin position="229"/>
        <end position="252"/>
    </location>
</feature>
<evidence type="ECO:0000256" key="7">
    <source>
        <dbReference type="ARBA" id="ARBA00023136"/>
    </source>
</evidence>
<keyword evidence="5" id="KW-0769">Symport</keyword>
<dbReference type="PANTHER" id="PTHR11328:SF24">
    <property type="entry name" value="MAJOR FACILITATOR SUPERFAMILY (MFS) PROFILE DOMAIN-CONTAINING PROTEIN"/>
    <property type="match status" value="1"/>
</dbReference>
<dbReference type="PANTHER" id="PTHR11328">
    <property type="entry name" value="MAJOR FACILITATOR SUPERFAMILY DOMAIN-CONTAINING PROTEIN"/>
    <property type="match status" value="1"/>
</dbReference>
<comment type="subcellular location">
    <subcellularLocation>
        <location evidence="1">Cell membrane</location>
        <topology evidence="1">Multi-pass membrane protein</topology>
    </subcellularLocation>
</comment>
<dbReference type="InterPro" id="IPR036259">
    <property type="entry name" value="MFS_trans_sf"/>
</dbReference>
<gene>
    <name evidence="10" type="ORF">FB550_12532</name>
</gene>
<evidence type="ECO:0000313" key="11">
    <source>
        <dbReference type="Proteomes" id="UP000319671"/>
    </source>
</evidence>
<dbReference type="Pfam" id="PF13347">
    <property type="entry name" value="MFS_2"/>
    <property type="match status" value="1"/>
</dbReference>
<feature type="transmembrane region" description="Helical" evidence="8">
    <location>
        <begin position="186"/>
        <end position="208"/>
    </location>
</feature>
<evidence type="ECO:0000256" key="2">
    <source>
        <dbReference type="ARBA" id="ARBA00022448"/>
    </source>
</evidence>
<evidence type="ECO:0000256" key="6">
    <source>
        <dbReference type="ARBA" id="ARBA00022989"/>
    </source>
</evidence>
<dbReference type="Proteomes" id="UP000319671">
    <property type="component" value="Unassembled WGS sequence"/>
</dbReference>
<dbReference type="NCBIfam" id="TIGR00792">
    <property type="entry name" value="gph"/>
    <property type="match status" value="1"/>
</dbReference>
<accession>A0A561CFE1</accession>
<dbReference type="GO" id="GO:0008643">
    <property type="term" value="P:carbohydrate transport"/>
    <property type="evidence" value="ECO:0007669"/>
    <property type="project" value="InterPro"/>
</dbReference>
<organism evidence="10 11">
    <name type="scientific">Neobacillus bataviensis</name>
    <dbReference type="NCBI Taxonomy" id="220685"/>
    <lineage>
        <taxon>Bacteria</taxon>
        <taxon>Bacillati</taxon>
        <taxon>Bacillota</taxon>
        <taxon>Bacilli</taxon>
        <taxon>Bacillales</taxon>
        <taxon>Bacillaceae</taxon>
        <taxon>Neobacillus</taxon>
    </lineage>
</organism>
<dbReference type="PROSITE" id="PS50850">
    <property type="entry name" value="MFS"/>
    <property type="match status" value="1"/>
</dbReference>
<feature type="transmembrane region" description="Helical" evidence="8">
    <location>
        <begin position="48"/>
        <end position="67"/>
    </location>
</feature>
<evidence type="ECO:0000256" key="5">
    <source>
        <dbReference type="ARBA" id="ARBA00022847"/>
    </source>
</evidence>
<dbReference type="SUPFAM" id="SSF103473">
    <property type="entry name" value="MFS general substrate transporter"/>
    <property type="match status" value="1"/>
</dbReference>
<feature type="domain" description="Major facilitator superfamily (MFS) profile" evidence="9">
    <location>
        <begin position="1"/>
        <end position="439"/>
    </location>
</feature>
<evidence type="ECO:0000259" key="9">
    <source>
        <dbReference type="PROSITE" id="PS50850"/>
    </source>
</evidence>
<dbReference type="AlphaFoldDB" id="A0A561CFE1"/>
<dbReference type="PROSITE" id="PS00872">
    <property type="entry name" value="NA_GALACTOSIDE_SYMP"/>
    <property type="match status" value="1"/>
</dbReference>
<sequence>MNTMDNSGSKKLTLKEKVSYGLGDVGNGFMFDMGQIYLLKFYTDVLGISAYWGGLVFLVSKIFDAFADSTVGAFVDKRKIGKRGKFRPFILFGSIPLAIMTVISFMAPDFSGTGKIVFAFVTYMAFGLAYSIVNIPYGSLAASMTQDSVDRASLGSFRAIGSQFAMLISGMVVIPIVLYFPNQKLGYTVGIGTMALIGVIFHYICYRNTNENVIREPKVEKEKVPMSKLFKLLLSNRPLIALCFVCLFMVAASNLRTAVQLYYLQYNLKNTGLMTLLSFTSIGIAVIGSFFIPALVKRLGKKNTFIMGLLIGIVADALNFLLPASVPAFLTLLSIGSLGLSFAMGLPWVMVADAVDYHEWKTGQRTEGIVYSSYSFFRKLAQALAGFIPGVALGLIGYVPNAEQTAGTLLGIKGLMFLVPAGLNLIAVVILIVVYNLTEDLYIKIIDELKNKPKTNDSLSA</sequence>
<evidence type="ECO:0000256" key="8">
    <source>
        <dbReference type="SAM" id="Phobius"/>
    </source>
</evidence>
<feature type="transmembrane region" description="Helical" evidence="8">
    <location>
        <begin position="88"/>
        <end position="110"/>
    </location>
</feature>
<feature type="transmembrane region" description="Helical" evidence="8">
    <location>
        <begin position="411"/>
        <end position="435"/>
    </location>
</feature>
<name>A0A561CFE1_9BACI</name>
<dbReference type="InterPro" id="IPR039672">
    <property type="entry name" value="MFS_2"/>
</dbReference>
<feature type="transmembrane region" description="Helical" evidence="8">
    <location>
        <begin position="328"/>
        <end position="351"/>
    </location>
</feature>
<dbReference type="InterPro" id="IPR001927">
    <property type="entry name" value="Na/Gal_symport"/>
</dbReference>
<evidence type="ECO:0000256" key="4">
    <source>
        <dbReference type="ARBA" id="ARBA00022692"/>
    </source>
</evidence>
<dbReference type="EMBL" id="VIVN01000025">
    <property type="protein sequence ID" value="TWD89667.1"/>
    <property type="molecule type" value="Genomic_DNA"/>
</dbReference>
<keyword evidence="6 8" id="KW-1133">Transmembrane helix</keyword>
<keyword evidence="7 8" id="KW-0472">Membrane</keyword>
<dbReference type="InterPro" id="IPR020846">
    <property type="entry name" value="MFS_dom"/>
</dbReference>
<feature type="transmembrane region" description="Helical" evidence="8">
    <location>
        <begin position="380"/>
        <end position="399"/>
    </location>
</feature>
<dbReference type="InterPro" id="IPR018043">
    <property type="entry name" value="Na/Gal_symport_CS"/>
</dbReference>
<dbReference type="Gene3D" id="1.20.1250.20">
    <property type="entry name" value="MFS general substrate transporter like domains"/>
    <property type="match status" value="1"/>
</dbReference>
<comment type="caution">
    <text evidence="10">The sequence shown here is derived from an EMBL/GenBank/DDBJ whole genome shotgun (WGS) entry which is preliminary data.</text>
</comment>
<protein>
    <submittedName>
        <fullName evidence="10">GPH family glycoside/pentoside/hexuronide:cation symporter</fullName>
    </submittedName>
</protein>
<feature type="transmembrane region" description="Helical" evidence="8">
    <location>
        <begin position="116"/>
        <end position="137"/>
    </location>
</feature>
<reference evidence="10 11" key="1">
    <citation type="submission" date="2019-06" db="EMBL/GenBank/DDBJ databases">
        <title>Sorghum-associated microbial communities from plants grown in Nebraska, USA.</title>
        <authorList>
            <person name="Schachtman D."/>
        </authorList>
    </citation>
    <scope>NUCLEOTIDE SEQUENCE [LARGE SCALE GENOMIC DNA]</scope>
    <source>
        <strain evidence="10 11">2482</strain>
    </source>
</reference>
<feature type="transmembrane region" description="Helical" evidence="8">
    <location>
        <begin position="272"/>
        <end position="292"/>
    </location>
</feature>